<evidence type="ECO:0000313" key="3">
    <source>
        <dbReference type="EMBL" id="MDX8153728.1"/>
    </source>
</evidence>
<keyword evidence="2" id="KW-1133">Transmembrane helix</keyword>
<evidence type="ECO:0008006" key="5">
    <source>
        <dbReference type="Google" id="ProtNLM"/>
    </source>
</evidence>
<keyword evidence="4" id="KW-1185">Reference proteome</keyword>
<sequence>MAPVDTLGIDTPVNETGQIISTVLTFSLALATIAYVVVLWRREGIVWPMFVVAAGTLTCLMEPAFDHLYGLWFREEGAWALYETFGSHQPVWVPAAYTFFYGGAAVVVARTLQRSPTMRTVWRLYFGIAAMAIAAEMAYVSILGVYEYQDSQPFVIAGYPVFLGFTNAMSALVAGMIASRLAPRLRGANLLALLTITPAAFAAGLFGTGILYLSVRHSVDDPSMVLVSLAALTVVGGIASTVRLLGKYVVVGEPLPAPAEAPPVARAAPAPAAAPERERAVV</sequence>
<organism evidence="3 4">
    <name type="scientific">Patulibacter brassicae</name>
    <dbReference type="NCBI Taxonomy" id="1705717"/>
    <lineage>
        <taxon>Bacteria</taxon>
        <taxon>Bacillati</taxon>
        <taxon>Actinomycetota</taxon>
        <taxon>Thermoleophilia</taxon>
        <taxon>Solirubrobacterales</taxon>
        <taxon>Patulibacteraceae</taxon>
        <taxon>Patulibacter</taxon>
    </lineage>
</organism>
<comment type="caution">
    <text evidence="3">The sequence shown here is derived from an EMBL/GenBank/DDBJ whole genome shotgun (WGS) entry which is preliminary data.</text>
</comment>
<keyword evidence="2" id="KW-0812">Transmembrane</keyword>
<accession>A0ABU4VPF8</accession>
<proteinExistence type="predicted"/>
<gene>
    <name evidence="3" type="ORF">SK069_19180</name>
</gene>
<evidence type="ECO:0000256" key="2">
    <source>
        <dbReference type="SAM" id="Phobius"/>
    </source>
</evidence>
<evidence type="ECO:0000256" key="1">
    <source>
        <dbReference type="SAM" id="MobiDB-lite"/>
    </source>
</evidence>
<dbReference type="RefSeq" id="WP_319955877.1">
    <property type="nucleotide sequence ID" value="NZ_JAXAVX010000019.1"/>
</dbReference>
<evidence type="ECO:0000313" key="4">
    <source>
        <dbReference type="Proteomes" id="UP001277761"/>
    </source>
</evidence>
<feature type="region of interest" description="Disordered" evidence="1">
    <location>
        <begin position="261"/>
        <end position="282"/>
    </location>
</feature>
<feature type="transmembrane region" description="Helical" evidence="2">
    <location>
        <begin position="91"/>
        <end position="112"/>
    </location>
</feature>
<feature type="transmembrane region" description="Helical" evidence="2">
    <location>
        <begin position="124"/>
        <end position="146"/>
    </location>
</feature>
<feature type="transmembrane region" description="Helical" evidence="2">
    <location>
        <begin position="19"/>
        <end position="38"/>
    </location>
</feature>
<dbReference type="EMBL" id="JAXAVX010000019">
    <property type="protein sequence ID" value="MDX8153728.1"/>
    <property type="molecule type" value="Genomic_DNA"/>
</dbReference>
<protein>
    <recommendedName>
        <fullName evidence="5">Histidine kinase N-terminal 7TM region domain-containing protein</fullName>
    </recommendedName>
</protein>
<reference evidence="3 4" key="1">
    <citation type="submission" date="2023-11" db="EMBL/GenBank/DDBJ databases">
        <authorList>
            <person name="Xu M."/>
            <person name="Jiang T."/>
        </authorList>
    </citation>
    <scope>NUCLEOTIDE SEQUENCE [LARGE SCALE GENOMIC DNA]</scope>
    <source>
        <strain evidence="3 4">SD</strain>
    </source>
</reference>
<feature type="compositionally biased region" description="Low complexity" evidence="1">
    <location>
        <begin position="262"/>
        <end position="274"/>
    </location>
</feature>
<feature type="transmembrane region" description="Helical" evidence="2">
    <location>
        <begin position="45"/>
        <end position="65"/>
    </location>
</feature>
<keyword evidence="2" id="KW-0472">Membrane</keyword>
<dbReference type="Proteomes" id="UP001277761">
    <property type="component" value="Unassembled WGS sequence"/>
</dbReference>
<feature type="transmembrane region" description="Helical" evidence="2">
    <location>
        <begin position="225"/>
        <end position="245"/>
    </location>
</feature>
<feature type="transmembrane region" description="Helical" evidence="2">
    <location>
        <begin position="158"/>
        <end position="178"/>
    </location>
</feature>
<feature type="transmembrane region" description="Helical" evidence="2">
    <location>
        <begin position="190"/>
        <end position="213"/>
    </location>
</feature>
<name>A0ABU4VPF8_9ACTN</name>